<comment type="similarity">
    <text evidence="9">Belongs to the G-protein coupled receptor 1 family.</text>
</comment>
<evidence type="ECO:0000256" key="5">
    <source>
        <dbReference type="ARBA" id="ARBA00022725"/>
    </source>
</evidence>
<feature type="transmembrane region" description="Helical" evidence="10">
    <location>
        <begin position="84"/>
        <end position="102"/>
    </location>
</feature>
<protein>
    <recommendedName>
        <fullName evidence="10">Olfactory receptor</fullName>
    </recommendedName>
</protein>
<proteinExistence type="inferred from homology"/>
<evidence type="ECO:0000256" key="3">
    <source>
        <dbReference type="ARBA" id="ARBA00022606"/>
    </source>
</evidence>
<dbReference type="Gene3D" id="1.20.1070.10">
    <property type="entry name" value="Rhodopsin 7-helix transmembrane proteins"/>
    <property type="match status" value="1"/>
</dbReference>
<dbReference type="GO" id="GO:0004930">
    <property type="term" value="F:G protein-coupled receptor activity"/>
    <property type="evidence" value="ECO:0007669"/>
    <property type="project" value="UniProtKB-KW"/>
</dbReference>
<evidence type="ECO:0000313" key="13">
    <source>
        <dbReference type="Proteomes" id="UP000472274"/>
    </source>
</evidence>
<feature type="transmembrane region" description="Helical" evidence="10">
    <location>
        <begin position="48"/>
        <end position="72"/>
    </location>
</feature>
<accession>A0A674K4I1</accession>
<evidence type="ECO:0000256" key="2">
    <source>
        <dbReference type="ARBA" id="ARBA00022475"/>
    </source>
</evidence>
<feature type="transmembrane region" description="Helical" evidence="10">
    <location>
        <begin position="122"/>
        <end position="143"/>
    </location>
</feature>
<dbReference type="GeneTree" id="ENSGT01150000286972"/>
<dbReference type="InterPro" id="IPR000276">
    <property type="entry name" value="GPCR_Rhodpsn"/>
</dbReference>
<reference evidence="12" key="2">
    <citation type="submission" date="2025-09" db="UniProtKB">
        <authorList>
            <consortium name="Ensembl"/>
        </authorList>
    </citation>
    <scope>IDENTIFICATION</scope>
</reference>
<evidence type="ECO:0000256" key="7">
    <source>
        <dbReference type="ARBA" id="ARBA00023136"/>
    </source>
</evidence>
<keyword evidence="6 10" id="KW-1133">Transmembrane helix</keyword>
<reference evidence="12" key="1">
    <citation type="submission" date="2025-08" db="UniProtKB">
        <authorList>
            <consortium name="Ensembl"/>
        </authorList>
    </citation>
    <scope>IDENTIFICATION</scope>
</reference>
<dbReference type="CDD" id="cd15225">
    <property type="entry name" value="7tmA_OR10A-like"/>
    <property type="match status" value="1"/>
</dbReference>
<dbReference type="Pfam" id="PF13853">
    <property type="entry name" value="7tm_4"/>
    <property type="match status" value="1"/>
</dbReference>
<name>A0A674K4I1_9SAUR</name>
<organism evidence="12 13">
    <name type="scientific">Terrapene triunguis</name>
    <name type="common">Three-toed box turtle</name>
    <dbReference type="NCBI Taxonomy" id="2587831"/>
    <lineage>
        <taxon>Eukaryota</taxon>
        <taxon>Metazoa</taxon>
        <taxon>Chordata</taxon>
        <taxon>Craniata</taxon>
        <taxon>Vertebrata</taxon>
        <taxon>Euteleostomi</taxon>
        <taxon>Archelosauria</taxon>
        <taxon>Testudinata</taxon>
        <taxon>Testudines</taxon>
        <taxon>Cryptodira</taxon>
        <taxon>Durocryptodira</taxon>
        <taxon>Testudinoidea</taxon>
        <taxon>Emydidae</taxon>
        <taxon>Terrapene</taxon>
    </lineage>
</organism>
<evidence type="ECO:0000256" key="9">
    <source>
        <dbReference type="RuleBase" id="RU000688"/>
    </source>
</evidence>
<dbReference type="InterPro" id="IPR000725">
    <property type="entry name" value="Olfact_rcpt"/>
</dbReference>
<dbReference type="PROSITE" id="PS00237">
    <property type="entry name" value="G_PROTEIN_RECEP_F1_1"/>
    <property type="match status" value="1"/>
</dbReference>
<dbReference type="InterPro" id="IPR017452">
    <property type="entry name" value="GPCR_Rhodpsn_7TM"/>
</dbReference>
<dbReference type="PROSITE" id="PS50262">
    <property type="entry name" value="G_PROTEIN_RECEP_F1_2"/>
    <property type="match status" value="1"/>
</dbReference>
<feature type="transmembrane region" description="Helical" evidence="10">
    <location>
        <begin position="263"/>
        <end position="284"/>
    </location>
</feature>
<dbReference type="FunFam" id="1.20.1070.10:FF:000001">
    <property type="entry name" value="Olfactory receptor"/>
    <property type="match status" value="1"/>
</dbReference>
<keyword evidence="8 9" id="KW-0807">Transducer</keyword>
<evidence type="ECO:0000256" key="8">
    <source>
        <dbReference type="ARBA" id="ARBA00023224"/>
    </source>
</evidence>
<evidence type="ECO:0000256" key="10">
    <source>
        <dbReference type="RuleBase" id="RU363047"/>
    </source>
</evidence>
<feature type="domain" description="G-protein coupled receptors family 1 profile" evidence="11">
    <location>
        <begin position="64"/>
        <end position="313"/>
    </location>
</feature>
<evidence type="ECO:0000259" key="11">
    <source>
        <dbReference type="PROSITE" id="PS50262"/>
    </source>
</evidence>
<feature type="transmembrane region" description="Helical" evidence="10">
    <location>
        <begin position="155"/>
        <end position="180"/>
    </location>
</feature>
<evidence type="ECO:0000313" key="12">
    <source>
        <dbReference type="Ensembl" id="ENSTMTP00000026219.1"/>
    </source>
</evidence>
<dbReference type="SUPFAM" id="SSF81321">
    <property type="entry name" value="Family A G protein-coupled receptor-like"/>
    <property type="match status" value="1"/>
</dbReference>
<dbReference type="PANTHER" id="PTHR26453">
    <property type="entry name" value="OLFACTORY RECEPTOR"/>
    <property type="match status" value="1"/>
</dbReference>
<dbReference type="Proteomes" id="UP000472274">
    <property type="component" value="Unplaced"/>
</dbReference>
<keyword evidence="9" id="KW-0675">Receptor</keyword>
<comment type="subcellular location">
    <subcellularLocation>
        <location evidence="1 10">Cell membrane</location>
        <topology evidence="1 10">Multi-pass membrane protein</topology>
    </subcellularLocation>
</comment>
<keyword evidence="4 9" id="KW-0812">Transmembrane</keyword>
<dbReference type="AlphaFoldDB" id="A0A674K4I1"/>
<feature type="transmembrane region" description="Helical" evidence="10">
    <location>
        <begin position="220"/>
        <end position="242"/>
    </location>
</feature>
<dbReference type="InParanoid" id="A0A674K4I1"/>
<evidence type="ECO:0000256" key="4">
    <source>
        <dbReference type="ARBA" id="ARBA00022692"/>
    </source>
</evidence>
<keyword evidence="9" id="KW-0297">G-protein coupled receptor</keyword>
<keyword evidence="5 10" id="KW-0552">Olfaction</keyword>
<dbReference type="Ensembl" id="ENSTMTT00000027171.1">
    <property type="protein sequence ID" value="ENSTMTP00000026219.1"/>
    <property type="gene ID" value="ENSTMTG00000019170.1"/>
</dbReference>
<dbReference type="GO" id="GO:0004984">
    <property type="term" value="F:olfactory receptor activity"/>
    <property type="evidence" value="ECO:0007669"/>
    <property type="project" value="InterPro"/>
</dbReference>
<evidence type="ECO:0000256" key="6">
    <source>
        <dbReference type="ARBA" id="ARBA00022989"/>
    </source>
</evidence>
<sequence>INGFIIFVAGKQQGDMANGNHSVVTHGNYTTTSGFILLGYSNLTNLQGLFFVVFLIIYMVILIGNGVIVFVTMLDSTLHTPMYFFLRNLSFVEICYTSVTLPKMVANCLAEDGKISFIGCAAQMYFSLLLGGTESFLLAAMAFDRYVAICNPLHYTLIVNSDVCASVVAGSWLVNILAHFGQTYLVFSLPFCESREINHFFCDIPPLLELSCVDTFRNKIAVFIAVLLFIITPFFFIVISYIKIASTIMKMPSAQGRCKAFSTCSSHLTVVTLFYGSAMIVYLKPKSRGSVDTDKLLSLFYTIMTPMFNPFIYSLRNKEVKIALRKILSGK</sequence>
<feature type="transmembrane region" description="Helical" evidence="10">
    <location>
        <begin position="296"/>
        <end position="315"/>
    </location>
</feature>
<dbReference type="PRINTS" id="PR00245">
    <property type="entry name" value="OLFACTORYR"/>
</dbReference>
<dbReference type="PRINTS" id="PR00237">
    <property type="entry name" value="GPCRRHODOPSN"/>
</dbReference>
<keyword evidence="2 10" id="KW-1003">Cell membrane</keyword>
<keyword evidence="7 10" id="KW-0472">Membrane</keyword>
<evidence type="ECO:0000256" key="1">
    <source>
        <dbReference type="ARBA" id="ARBA00004651"/>
    </source>
</evidence>
<keyword evidence="3 10" id="KW-0716">Sensory transduction</keyword>
<dbReference type="GO" id="GO:0005886">
    <property type="term" value="C:plasma membrane"/>
    <property type="evidence" value="ECO:0007669"/>
    <property type="project" value="UniProtKB-SubCell"/>
</dbReference>
<gene>
    <name evidence="12" type="primary">LOC112103606</name>
</gene>
<keyword evidence="13" id="KW-1185">Reference proteome</keyword>